<keyword evidence="1" id="KW-0812">Transmembrane</keyword>
<feature type="transmembrane region" description="Helical" evidence="1">
    <location>
        <begin position="198"/>
        <end position="219"/>
    </location>
</feature>
<name>A0A1G9PFE0_9CORY</name>
<dbReference type="EMBL" id="LT629700">
    <property type="protein sequence ID" value="SDL96927.1"/>
    <property type="molecule type" value="Genomic_DNA"/>
</dbReference>
<feature type="chain" id="PRO_5009245350" description="DUF3068 domain-containing protein" evidence="2">
    <location>
        <begin position="18"/>
        <end position="221"/>
    </location>
</feature>
<evidence type="ECO:0000313" key="4">
    <source>
        <dbReference type="Proteomes" id="UP000199350"/>
    </source>
</evidence>
<accession>A0A1G9PFE0</accession>
<organism evidence="3 4">
    <name type="scientific">Corynebacterium mycetoides</name>
    <dbReference type="NCBI Taxonomy" id="38302"/>
    <lineage>
        <taxon>Bacteria</taxon>
        <taxon>Bacillati</taxon>
        <taxon>Actinomycetota</taxon>
        <taxon>Actinomycetes</taxon>
        <taxon>Mycobacteriales</taxon>
        <taxon>Corynebacteriaceae</taxon>
        <taxon>Corynebacterium</taxon>
    </lineage>
</organism>
<keyword evidence="1" id="KW-0472">Membrane</keyword>
<evidence type="ECO:0008006" key="5">
    <source>
        <dbReference type="Google" id="ProtNLM"/>
    </source>
</evidence>
<keyword evidence="4" id="KW-1185">Reference proteome</keyword>
<proteinExistence type="predicted"/>
<dbReference type="STRING" id="38302.SAMN04488535_1418"/>
<dbReference type="Proteomes" id="UP000199350">
    <property type="component" value="Chromosome I"/>
</dbReference>
<feature type="signal peptide" evidence="2">
    <location>
        <begin position="1"/>
        <end position="17"/>
    </location>
</feature>
<reference evidence="4" key="1">
    <citation type="submission" date="2016-10" db="EMBL/GenBank/DDBJ databases">
        <authorList>
            <person name="Varghese N."/>
            <person name="Submissions S."/>
        </authorList>
    </citation>
    <scope>NUCLEOTIDE SEQUENCE [LARGE SCALE GENOMIC DNA]</scope>
    <source>
        <strain evidence="4">DSM 20632</strain>
    </source>
</reference>
<protein>
    <recommendedName>
        <fullName evidence="5">DUF3068 domain-containing protein</fullName>
    </recommendedName>
</protein>
<evidence type="ECO:0000256" key="2">
    <source>
        <dbReference type="SAM" id="SignalP"/>
    </source>
</evidence>
<evidence type="ECO:0000256" key="1">
    <source>
        <dbReference type="SAM" id="Phobius"/>
    </source>
</evidence>
<keyword evidence="2" id="KW-0732">Signal</keyword>
<sequence length="221" mass="23537">MLAVCFALNLISPVVIAAQRTIAPGETRLTTFDGPAELSVETTTSKGAKSGTVEIDANIVLDGAARTDSYTAAAASSMPVPGRGGVTYYFPYRPERRTYPYSDPFAPQTLTAPAALDYVGPGSVGGLDTYKYRARIATPDYAAERIIDLQTSTGVVLDETWSVERGPATGLFRMSEASRAEARAHAAGQVRVLHVLQVLAWVTRFIAVVALAWAAVAVARR</sequence>
<dbReference type="AlphaFoldDB" id="A0A1G9PFE0"/>
<keyword evidence="1" id="KW-1133">Transmembrane helix</keyword>
<evidence type="ECO:0000313" key="3">
    <source>
        <dbReference type="EMBL" id="SDL96927.1"/>
    </source>
</evidence>
<gene>
    <name evidence="3" type="ORF">SAMN04488535_1418</name>
</gene>